<evidence type="ECO:0000313" key="2">
    <source>
        <dbReference type="EMBL" id="OAE30145.1"/>
    </source>
</evidence>
<name>A0A176WD12_MARPO</name>
<proteinExistence type="predicted"/>
<dbReference type="Pfam" id="PF12617">
    <property type="entry name" value="LdpA_C"/>
    <property type="match status" value="1"/>
</dbReference>
<comment type="caution">
    <text evidence="2">The sequence shown here is derived from an EMBL/GenBank/DDBJ whole genome shotgun (WGS) entry which is preliminary data.</text>
</comment>
<keyword evidence="3" id="KW-1185">Reference proteome</keyword>
<dbReference type="EMBL" id="LVLJ01001352">
    <property type="protein sequence ID" value="OAE30145.1"/>
    <property type="molecule type" value="Genomic_DNA"/>
</dbReference>
<protein>
    <recommendedName>
        <fullName evidence="1">Iron-sulphur binding protein LdpA C-terminal domain-containing protein</fullName>
    </recommendedName>
</protein>
<accession>A0A176WD12</accession>
<dbReference type="AlphaFoldDB" id="A0A176WD12"/>
<reference evidence="2" key="1">
    <citation type="submission" date="2016-03" db="EMBL/GenBank/DDBJ databases">
        <title>Mechanisms controlling the formation of the plant cell surface in tip-growing cells are functionally conserved among land plants.</title>
        <authorList>
            <person name="Honkanen S."/>
            <person name="Jones V.A."/>
            <person name="Morieri G."/>
            <person name="Champion C."/>
            <person name="Hetherington A.J."/>
            <person name="Kelly S."/>
            <person name="Saint-Marcoux D."/>
            <person name="Proust H."/>
            <person name="Prescott H."/>
            <person name="Dolan L."/>
        </authorList>
    </citation>
    <scope>NUCLEOTIDE SEQUENCE [LARGE SCALE GENOMIC DNA]</scope>
    <source>
        <tissue evidence="2">Whole gametophyte</tissue>
    </source>
</reference>
<feature type="domain" description="Iron-sulphur binding protein LdpA C-terminal" evidence="1">
    <location>
        <begin position="2"/>
        <end position="124"/>
    </location>
</feature>
<organism evidence="2 3">
    <name type="scientific">Marchantia polymorpha subsp. ruderalis</name>
    <dbReference type="NCBI Taxonomy" id="1480154"/>
    <lineage>
        <taxon>Eukaryota</taxon>
        <taxon>Viridiplantae</taxon>
        <taxon>Streptophyta</taxon>
        <taxon>Embryophyta</taxon>
        <taxon>Marchantiophyta</taxon>
        <taxon>Marchantiopsida</taxon>
        <taxon>Marchantiidae</taxon>
        <taxon>Marchantiales</taxon>
        <taxon>Marchantiaceae</taxon>
        <taxon>Marchantia</taxon>
    </lineage>
</organism>
<evidence type="ECO:0000313" key="3">
    <source>
        <dbReference type="Proteomes" id="UP000077202"/>
    </source>
</evidence>
<dbReference type="InterPro" id="IPR021039">
    <property type="entry name" value="Fe-S-bd_prot_LdpA_C"/>
</dbReference>
<evidence type="ECO:0000259" key="1">
    <source>
        <dbReference type="Pfam" id="PF12617"/>
    </source>
</evidence>
<gene>
    <name evidence="2" type="ORF">AXG93_246s1160</name>
</gene>
<sequence length="160" mass="17461">MIPTLNAMYTSMKPFVKNLNLWQLDGRPISGDIGVGATRAAIMLAQKVVSSSERPPGFIQLAGGTNAHTATALKNVGLQRWITYENHGVSQQYEDNQSRSAVIAGVYARKVHKPCISSVHTEDMHGRLSFPSAHDELPDIEFCGGLRVDVESSLNPDKND</sequence>
<dbReference type="Proteomes" id="UP000077202">
    <property type="component" value="Unassembled WGS sequence"/>
</dbReference>